<name>A0ABV7YLS7_9ACTN</name>
<comment type="caution">
    <text evidence="9">The sequence shown here is derived from an EMBL/GenBank/DDBJ whole genome shotgun (WGS) entry which is preliminary data.</text>
</comment>
<evidence type="ECO:0000256" key="3">
    <source>
        <dbReference type="ARBA" id="ARBA00016116"/>
    </source>
</evidence>
<dbReference type="PANTHER" id="PTHR19271:SF16">
    <property type="entry name" value="CYTOCHROME B"/>
    <property type="match status" value="1"/>
</dbReference>
<feature type="transmembrane region" description="Helical" evidence="7">
    <location>
        <begin position="202"/>
        <end position="227"/>
    </location>
</feature>
<dbReference type="Proteomes" id="UP001595699">
    <property type="component" value="Unassembled WGS sequence"/>
</dbReference>
<dbReference type="PROSITE" id="PS51002">
    <property type="entry name" value="CYTB_NTER"/>
    <property type="match status" value="1"/>
</dbReference>
<keyword evidence="10" id="KW-1185">Reference proteome</keyword>
<dbReference type="PANTHER" id="PTHR19271">
    <property type="entry name" value="CYTOCHROME B"/>
    <property type="match status" value="1"/>
</dbReference>
<evidence type="ECO:0000256" key="1">
    <source>
        <dbReference type="ARBA" id="ARBA00001971"/>
    </source>
</evidence>
<accession>A0ABV7YLS7</accession>
<organism evidence="9 10">
    <name type="scientific">Tenggerimyces flavus</name>
    <dbReference type="NCBI Taxonomy" id="1708749"/>
    <lineage>
        <taxon>Bacteria</taxon>
        <taxon>Bacillati</taxon>
        <taxon>Actinomycetota</taxon>
        <taxon>Actinomycetes</taxon>
        <taxon>Propionibacteriales</taxon>
        <taxon>Nocardioidaceae</taxon>
        <taxon>Tenggerimyces</taxon>
    </lineage>
</organism>
<gene>
    <name evidence="9" type="ORF">ACFOUW_35210</name>
</gene>
<dbReference type="InterPro" id="IPR005797">
    <property type="entry name" value="Cyt_b/b6_N"/>
</dbReference>
<dbReference type="EC" id="7.1.1.8" evidence="2"/>
<dbReference type="RefSeq" id="WP_205120443.1">
    <property type="nucleotide sequence ID" value="NZ_JAFBCM010000001.1"/>
</dbReference>
<comment type="cofactor">
    <cofactor evidence="1">
        <name>heme</name>
        <dbReference type="ChEBI" id="CHEBI:30413"/>
    </cofactor>
</comment>
<keyword evidence="7" id="KW-0812">Transmembrane</keyword>
<evidence type="ECO:0000256" key="2">
    <source>
        <dbReference type="ARBA" id="ARBA00012951"/>
    </source>
</evidence>
<feature type="domain" description="Cytochrome b/b6 N-terminal region profile" evidence="8">
    <location>
        <begin position="8"/>
        <end position="234"/>
    </location>
</feature>
<dbReference type="InterPro" id="IPR027387">
    <property type="entry name" value="Cytb/b6-like_sf"/>
</dbReference>
<sequence length="559" mass="61736">MSKPVAGPVGFLDDRLGLSKIAKPVFRKVFPDNWSFLLGEIALFSFIVLLLSGTFLTLWFKPSMQEVVYDGSYGPLVGVHMSEAFASTLNISFDVRGGLLMRQIHHWAAMLFIASMTIHMLRVFFTGAFRKPRELNWLLGTILLQLGLIEGFTGYSLPDDLLSGTGLRFVEGLIRSVPVLGTYVSFWAFGGEFPGDAFIPRIYGIHILLIPGLILGLIAFHIFLVVYHKHTQKPGAGKTNANVVGYPFVPVYMTKQTGFFFITFGVTALMGGLLQINPVWIYGPYNPTQVGAGTQPDWYMGWVEGGMRIMPNWESNILGFTISWNVMLPGLGLLGLLAIVTGLYPFIEQWVTGDKRDHHLLDKPRNVPTRTAFGVAGMTFYGLMWIGGGNDIIATHFHIAINHITIALRILVFIGPVIAFLITKRICVGLQRRDRDQLLHGRETGIVMRLPHGEFIEVHEPISNEEAYELVAHDRQLPVSEPEVDANGVAAPGGMLAKLRRRVSRFYFRDVVQKPTAKELEIARSHGHGHEGNGHGELESGSSESSGREVGSGARGGGD</sequence>
<dbReference type="Pfam" id="PF13631">
    <property type="entry name" value="Cytochrom_B_N_2"/>
    <property type="match status" value="1"/>
</dbReference>
<evidence type="ECO:0000256" key="7">
    <source>
        <dbReference type="SAM" id="Phobius"/>
    </source>
</evidence>
<feature type="transmembrane region" description="Helical" evidence="7">
    <location>
        <begin position="326"/>
        <end position="347"/>
    </location>
</feature>
<evidence type="ECO:0000256" key="5">
    <source>
        <dbReference type="ARBA" id="ARBA00029568"/>
    </source>
</evidence>
<feature type="transmembrane region" description="Helical" evidence="7">
    <location>
        <begin position="367"/>
        <end position="387"/>
    </location>
</feature>
<feature type="transmembrane region" description="Helical" evidence="7">
    <location>
        <begin position="258"/>
        <end position="276"/>
    </location>
</feature>
<comment type="catalytic activity">
    <reaction evidence="4">
        <text>a quinol + 2 Fe(III)-[cytochrome c](out) = a quinone + 2 Fe(II)-[cytochrome c](out) + 2 H(+)(out)</text>
        <dbReference type="Rhea" id="RHEA:11484"/>
        <dbReference type="Rhea" id="RHEA-COMP:10350"/>
        <dbReference type="Rhea" id="RHEA-COMP:14399"/>
        <dbReference type="ChEBI" id="CHEBI:15378"/>
        <dbReference type="ChEBI" id="CHEBI:24646"/>
        <dbReference type="ChEBI" id="CHEBI:29033"/>
        <dbReference type="ChEBI" id="CHEBI:29034"/>
        <dbReference type="ChEBI" id="CHEBI:132124"/>
        <dbReference type="EC" id="7.1.1.8"/>
    </reaction>
</comment>
<feature type="transmembrane region" description="Helical" evidence="7">
    <location>
        <begin position="106"/>
        <end position="125"/>
    </location>
</feature>
<feature type="compositionally biased region" description="Low complexity" evidence="6">
    <location>
        <begin position="539"/>
        <end position="552"/>
    </location>
</feature>
<evidence type="ECO:0000256" key="4">
    <source>
        <dbReference type="ARBA" id="ARBA00029351"/>
    </source>
</evidence>
<dbReference type="SUPFAM" id="SSF81342">
    <property type="entry name" value="Transmembrane di-heme cytochromes"/>
    <property type="match status" value="1"/>
</dbReference>
<feature type="region of interest" description="Disordered" evidence="6">
    <location>
        <begin position="521"/>
        <end position="559"/>
    </location>
</feature>
<evidence type="ECO:0000256" key="6">
    <source>
        <dbReference type="SAM" id="MobiDB-lite"/>
    </source>
</evidence>
<feature type="transmembrane region" description="Helical" evidence="7">
    <location>
        <begin position="34"/>
        <end position="60"/>
    </location>
</feature>
<feature type="compositionally biased region" description="Basic and acidic residues" evidence="6">
    <location>
        <begin position="521"/>
        <end position="538"/>
    </location>
</feature>
<keyword evidence="7" id="KW-1133">Transmembrane helix</keyword>
<reference evidence="10" key="1">
    <citation type="journal article" date="2019" name="Int. J. Syst. Evol. Microbiol.">
        <title>The Global Catalogue of Microorganisms (GCM) 10K type strain sequencing project: providing services to taxonomists for standard genome sequencing and annotation.</title>
        <authorList>
            <consortium name="The Broad Institute Genomics Platform"/>
            <consortium name="The Broad Institute Genome Sequencing Center for Infectious Disease"/>
            <person name="Wu L."/>
            <person name="Ma J."/>
        </authorList>
    </citation>
    <scope>NUCLEOTIDE SEQUENCE [LARGE SCALE GENOMIC DNA]</scope>
    <source>
        <strain evidence="10">CGMCC 4.7241</strain>
    </source>
</reference>
<keyword evidence="7" id="KW-0472">Membrane</keyword>
<dbReference type="Gene3D" id="1.20.810.10">
    <property type="entry name" value="Cytochrome Bc1 Complex, Chain C"/>
    <property type="match status" value="1"/>
</dbReference>
<dbReference type="InterPro" id="IPR016174">
    <property type="entry name" value="Di-haem_cyt_TM"/>
</dbReference>
<evidence type="ECO:0000313" key="10">
    <source>
        <dbReference type="Proteomes" id="UP001595699"/>
    </source>
</evidence>
<protein>
    <recommendedName>
        <fullName evidence="3">Cytochrome bc1 complex cytochrome b subunit</fullName>
        <ecNumber evidence="2">7.1.1.8</ecNumber>
    </recommendedName>
    <alternativeName>
        <fullName evidence="5">Cytochrome bc1 reductase complex subunit QcrB</fullName>
    </alternativeName>
</protein>
<feature type="transmembrane region" description="Helical" evidence="7">
    <location>
        <begin position="137"/>
        <end position="157"/>
    </location>
</feature>
<evidence type="ECO:0000259" key="8">
    <source>
        <dbReference type="PROSITE" id="PS51002"/>
    </source>
</evidence>
<proteinExistence type="predicted"/>
<dbReference type="EMBL" id="JBHRZH010000049">
    <property type="protein sequence ID" value="MFC3766126.1"/>
    <property type="molecule type" value="Genomic_DNA"/>
</dbReference>
<evidence type="ECO:0000313" key="9">
    <source>
        <dbReference type="EMBL" id="MFC3766126.1"/>
    </source>
</evidence>
<feature type="transmembrane region" description="Helical" evidence="7">
    <location>
        <begin position="399"/>
        <end position="423"/>
    </location>
</feature>